<keyword evidence="1 3" id="KW-0853">WD repeat</keyword>
<dbReference type="SMART" id="SM00320">
    <property type="entry name" value="WD40"/>
    <property type="match status" value="5"/>
</dbReference>
<dbReference type="Proteomes" id="UP000001194">
    <property type="component" value="Unassembled WGS sequence"/>
</dbReference>
<dbReference type="InterPro" id="IPR050505">
    <property type="entry name" value="WDR55/POC1"/>
</dbReference>
<dbReference type="EMBL" id="DS547101">
    <property type="protein sequence ID" value="EDR08650.1"/>
    <property type="molecule type" value="Genomic_DNA"/>
</dbReference>
<dbReference type="OrthoDB" id="3238562at2759"/>
<keyword evidence="4" id="KW-1133">Transmembrane helix</keyword>
<dbReference type="PANTHER" id="PTHR44019:SF8">
    <property type="entry name" value="POC1 CENTRIOLAR PROTEIN HOMOLOG"/>
    <property type="match status" value="1"/>
</dbReference>
<evidence type="ECO:0000256" key="4">
    <source>
        <dbReference type="SAM" id="Phobius"/>
    </source>
</evidence>
<dbReference type="AlphaFoldDB" id="B0D9V2"/>
<sequence>MNNSYIPAFECRHTLVKHTKPLNTLKLNKDATMLLSGADDGLLLVWNILHGSLEQTISVTFNGPVSAAVWTPISPNRPSTTFAFGCADGTMFAYHQTQEDEPYHTTCLVPAHDGRVETLAFDTHHHRIASAGSGCAKVWQLDMEGHFKLIHTLDSDPYIIRNVSFHERGSNLLICYLESHQVYASVQHHLSCVLTRLARLCMKIENWVKEWCHSLPMRIGHATISGDSGTLIVSNLVDGVDTYAIPPQEPLRSFRHPINSNVPLLVSAVMDSSLIVVGSDDGCLRIYDHHTGQLSMSLPHGKGLVQIVNAISDNGKSILVTGTSDTDDIAIKIWALIKEIAEDTQKTSPPPVYSTGLSFWQIVCIILVCCGVQAILLNLPFDRISDLIQNCLKLTPHFHH</sequence>
<keyword evidence="2" id="KW-0677">Repeat</keyword>
<evidence type="ECO:0000313" key="5">
    <source>
        <dbReference type="EMBL" id="EDR08650.1"/>
    </source>
</evidence>
<dbReference type="Pfam" id="PF00400">
    <property type="entry name" value="WD40"/>
    <property type="match status" value="3"/>
</dbReference>
<gene>
    <name evidence="5" type="ORF">LACBIDRAFT_297042</name>
</gene>
<dbReference type="InterPro" id="IPR036322">
    <property type="entry name" value="WD40_repeat_dom_sf"/>
</dbReference>
<dbReference type="PROSITE" id="PS50294">
    <property type="entry name" value="WD_REPEATS_REGION"/>
    <property type="match status" value="1"/>
</dbReference>
<dbReference type="InParanoid" id="B0D9V2"/>
<evidence type="ECO:0000313" key="6">
    <source>
        <dbReference type="Proteomes" id="UP000001194"/>
    </source>
</evidence>
<keyword evidence="6" id="KW-1185">Reference proteome</keyword>
<evidence type="ECO:0000256" key="2">
    <source>
        <dbReference type="ARBA" id="ARBA00022737"/>
    </source>
</evidence>
<reference evidence="5 6" key="1">
    <citation type="journal article" date="2008" name="Nature">
        <title>The genome of Laccaria bicolor provides insights into mycorrhizal symbiosis.</title>
        <authorList>
            <person name="Martin F."/>
            <person name="Aerts A."/>
            <person name="Ahren D."/>
            <person name="Brun A."/>
            <person name="Danchin E.G.J."/>
            <person name="Duchaussoy F."/>
            <person name="Gibon J."/>
            <person name="Kohler A."/>
            <person name="Lindquist E."/>
            <person name="Pereda V."/>
            <person name="Salamov A."/>
            <person name="Shapiro H.J."/>
            <person name="Wuyts J."/>
            <person name="Blaudez D."/>
            <person name="Buee M."/>
            <person name="Brokstein P."/>
            <person name="Canbaeck B."/>
            <person name="Cohen D."/>
            <person name="Courty P.E."/>
            <person name="Coutinho P.M."/>
            <person name="Delaruelle C."/>
            <person name="Detter J.C."/>
            <person name="Deveau A."/>
            <person name="DiFazio S."/>
            <person name="Duplessis S."/>
            <person name="Fraissinet-Tachet L."/>
            <person name="Lucic E."/>
            <person name="Frey-Klett P."/>
            <person name="Fourrey C."/>
            <person name="Feussner I."/>
            <person name="Gay G."/>
            <person name="Grimwood J."/>
            <person name="Hoegger P.J."/>
            <person name="Jain P."/>
            <person name="Kilaru S."/>
            <person name="Labbe J."/>
            <person name="Lin Y.C."/>
            <person name="Legue V."/>
            <person name="Le Tacon F."/>
            <person name="Marmeisse R."/>
            <person name="Melayah D."/>
            <person name="Montanini B."/>
            <person name="Muratet M."/>
            <person name="Nehls U."/>
            <person name="Niculita-Hirzel H."/>
            <person name="Oudot-Le Secq M.P."/>
            <person name="Peter M."/>
            <person name="Quesneville H."/>
            <person name="Rajashekar B."/>
            <person name="Reich M."/>
            <person name="Rouhier N."/>
            <person name="Schmutz J."/>
            <person name="Yin T."/>
            <person name="Chalot M."/>
            <person name="Henrissat B."/>
            <person name="Kuees U."/>
            <person name="Lucas S."/>
            <person name="Van de Peer Y."/>
            <person name="Podila G.K."/>
            <person name="Polle A."/>
            <person name="Pukkila P.J."/>
            <person name="Richardson P.M."/>
            <person name="Rouze P."/>
            <person name="Sanders I.R."/>
            <person name="Stajich J.E."/>
            <person name="Tunlid A."/>
            <person name="Tuskan G."/>
            <person name="Grigoriev I.V."/>
        </authorList>
    </citation>
    <scope>NUCLEOTIDE SEQUENCE [LARGE SCALE GENOMIC DNA]</scope>
    <source>
        <strain evidence="6">S238N-H82 / ATCC MYA-4686</strain>
    </source>
</reference>
<dbReference type="SUPFAM" id="SSF50978">
    <property type="entry name" value="WD40 repeat-like"/>
    <property type="match status" value="1"/>
</dbReference>
<evidence type="ECO:0000256" key="1">
    <source>
        <dbReference type="ARBA" id="ARBA00022574"/>
    </source>
</evidence>
<keyword evidence="4" id="KW-0472">Membrane</keyword>
<dbReference type="GeneID" id="6076425"/>
<feature type="repeat" description="WD" evidence="3">
    <location>
        <begin position="15"/>
        <end position="56"/>
    </location>
</feature>
<feature type="transmembrane region" description="Helical" evidence="4">
    <location>
        <begin position="359"/>
        <end position="379"/>
    </location>
</feature>
<dbReference type="PANTHER" id="PTHR44019">
    <property type="entry name" value="WD REPEAT-CONTAINING PROTEIN 55"/>
    <property type="match status" value="1"/>
</dbReference>
<dbReference type="RefSeq" id="XP_001880875.1">
    <property type="nucleotide sequence ID" value="XM_001880840.1"/>
</dbReference>
<dbReference type="InterPro" id="IPR001680">
    <property type="entry name" value="WD40_rpt"/>
</dbReference>
<dbReference type="PROSITE" id="PS50082">
    <property type="entry name" value="WD_REPEATS_2"/>
    <property type="match status" value="1"/>
</dbReference>
<protein>
    <submittedName>
        <fullName evidence="5">Predicted protein</fullName>
    </submittedName>
</protein>
<evidence type="ECO:0000256" key="3">
    <source>
        <dbReference type="PROSITE-ProRule" id="PRU00221"/>
    </source>
</evidence>
<dbReference type="InterPro" id="IPR019775">
    <property type="entry name" value="WD40_repeat_CS"/>
</dbReference>
<dbReference type="Gene3D" id="2.130.10.10">
    <property type="entry name" value="YVTN repeat-like/Quinoprotein amine dehydrogenase"/>
    <property type="match status" value="2"/>
</dbReference>
<accession>B0D9V2</accession>
<dbReference type="HOGENOM" id="CLU_057730_1_0_1"/>
<dbReference type="KEGG" id="lbc:LACBIDRAFT_297042"/>
<keyword evidence="4" id="KW-0812">Transmembrane</keyword>
<name>B0D9V2_LACBS</name>
<dbReference type="PROSITE" id="PS00678">
    <property type="entry name" value="WD_REPEATS_1"/>
    <property type="match status" value="1"/>
</dbReference>
<dbReference type="InterPro" id="IPR015943">
    <property type="entry name" value="WD40/YVTN_repeat-like_dom_sf"/>
</dbReference>
<proteinExistence type="predicted"/>
<organism evidence="6">
    <name type="scientific">Laccaria bicolor (strain S238N-H82 / ATCC MYA-4686)</name>
    <name type="common">Bicoloured deceiver</name>
    <name type="synonym">Laccaria laccata var. bicolor</name>
    <dbReference type="NCBI Taxonomy" id="486041"/>
    <lineage>
        <taxon>Eukaryota</taxon>
        <taxon>Fungi</taxon>
        <taxon>Dikarya</taxon>
        <taxon>Basidiomycota</taxon>
        <taxon>Agaricomycotina</taxon>
        <taxon>Agaricomycetes</taxon>
        <taxon>Agaricomycetidae</taxon>
        <taxon>Agaricales</taxon>
        <taxon>Agaricineae</taxon>
        <taxon>Hydnangiaceae</taxon>
        <taxon>Laccaria</taxon>
    </lineage>
</organism>